<dbReference type="PROSITE" id="PS00518">
    <property type="entry name" value="ZF_RING_1"/>
    <property type="match status" value="1"/>
</dbReference>
<reference evidence="7 8" key="1">
    <citation type="submission" date="2024-05" db="EMBL/GenBank/DDBJ databases">
        <title>A draft genome resource for the thread blight pathogen Marasmius tenuissimus strain MS-2.</title>
        <authorList>
            <person name="Yulfo-Soto G.E."/>
            <person name="Baruah I.K."/>
            <person name="Amoako-Attah I."/>
            <person name="Bukari Y."/>
            <person name="Meinhardt L.W."/>
            <person name="Bailey B.A."/>
            <person name="Cohen S.P."/>
        </authorList>
    </citation>
    <scope>NUCLEOTIDE SEQUENCE [LARGE SCALE GENOMIC DNA]</scope>
    <source>
        <strain evidence="7 8">MS-2</strain>
    </source>
</reference>
<sequence length="344" mass="38978">MSGEQASASSSKSVIEISSESEGEGDLNGNGTKKEKFVDLASLRHETKRLRSVNCSITRKWTDAESNLKASQKECDRLESARREDAQKHRAEQVNLEFLKKWIVGVESNLVNVQQERDQLINGLANVQQERDLLVNTAQNLQAQSDFLRQQGLAQQQTIHLLDVQRLAAEARGNELSEAMASLQGRSIELSRIEDIVNCGICTNWMFSPWMLTCGHNFCSPCLTTWFTETLDKFKQQYPQYDPRNRTYYHPLTNDDRRQIAQAKLPHEVAAVLVPKTLPKPDYTCPNCCSSVDRPPSQNYALKDLVTAGAEVRHIELPPMMDAATLSRLWYAFWPQSQHITVTV</sequence>
<dbReference type="PANTHER" id="PTHR14134:SF2">
    <property type="entry name" value="E3 UBIQUITIN-PROTEIN LIGASE RAD18"/>
    <property type="match status" value="1"/>
</dbReference>
<gene>
    <name evidence="7" type="ORF">AAF712_007578</name>
</gene>
<feature type="domain" description="RING-type" evidence="6">
    <location>
        <begin position="199"/>
        <end position="288"/>
    </location>
</feature>
<keyword evidence="3" id="KW-0862">Zinc</keyword>
<dbReference type="InterPro" id="IPR039577">
    <property type="entry name" value="Rad18"/>
</dbReference>
<dbReference type="Gene3D" id="3.30.40.10">
    <property type="entry name" value="Zinc/RING finger domain, C3HC4 (zinc finger)"/>
    <property type="match status" value="1"/>
</dbReference>
<evidence type="ECO:0000313" key="8">
    <source>
        <dbReference type="Proteomes" id="UP001437256"/>
    </source>
</evidence>
<dbReference type="SUPFAM" id="SSF57850">
    <property type="entry name" value="RING/U-box"/>
    <property type="match status" value="1"/>
</dbReference>
<evidence type="ECO:0000256" key="3">
    <source>
        <dbReference type="ARBA" id="ARBA00022833"/>
    </source>
</evidence>
<dbReference type="Pfam" id="PF00097">
    <property type="entry name" value="zf-C3HC4"/>
    <property type="match status" value="1"/>
</dbReference>
<dbReference type="InterPro" id="IPR001841">
    <property type="entry name" value="Znf_RING"/>
</dbReference>
<dbReference type="Proteomes" id="UP001437256">
    <property type="component" value="Unassembled WGS sequence"/>
</dbReference>
<keyword evidence="4" id="KW-0175">Coiled coil</keyword>
<accession>A0ABR2ZX52</accession>
<keyword evidence="2" id="KW-0863">Zinc-finger</keyword>
<proteinExistence type="predicted"/>
<evidence type="ECO:0000259" key="6">
    <source>
        <dbReference type="SMART" id="SM00184"/>
    </source>
</evidence>
<name>A0ABR2ZX52_9AGAR</name>
<dbReference type="InterPro" id="IPR018957">
    <property type="entry name" value="Znf_C3HC4_RING-type"/>
</dbReference>
<feature type="region of interest" description="Disordered" evidence="5">
    <location>
        <begin position="1"/>
        <end position="34"/>
    </location>
</feature>
<evidence type="ECO:0000256" key="2">
    <source>
        <dbReference type="ARBA" id="ARBA00022771"/>
    </source>
</evidence>
<feature type="compositionally biased region" description="Low complexity" evidence="5">
    <location>
        <begin position="1"/>
        <end position="18"/>
    </location>
</feature>
<evidence type="ECO:0000313" key="7">
    <source>
        <dbReference type="EMBL" id="KAL0065373.1"/>
    </source>
</evidence>
<dbReference type="SMART" id="SM00184">
    <property type="entry name" value="RING"/>
    <property type="match status" value="1"/>
</dbReference>
<evidence type="ECO:0000256" key="4">
    <source>
        <dbReference type="SAM" id="Coils"/>
    </source>
</evidence>
<dbReference type="InterPro" id="IPR013083">
    <property type="entry name" value="Znf_RING/FYVE/PHD"/>
</dbReference>
<dbReference type="PANTHER" id="PTHR14134">
    <property type="entry name" value="E3 UBIQUITIN-PROTEIN LIGASE RAD18"/>
    <property type="match status" value="1"/>
</dbReference>
<keyword evidence="8" id="KW-1185">Reference proteome</keyword>
<protein>
    <recommendedName>
        <fullName evidence="6">RING-type domain-containing protein</fullName>
    </recommendedName>
</protein>
<dbReference type="EMBL" id="JBBXMP010000048">
    <property type="protein sequence ID" value="KAL0065373.1"/>
    <property type="molecule type" value="Genomic_DNA"/>
</dbReference>
<dbReference type="InterPro" id="IPR017907">
    <property type="entry name" value="Znf_RING_CS"/>
</dbReference>
<keyword evidence="1" id="KW-0479">Metal-binding</keyword>
<comment type="caution">
    <text evidence="7">The sequence shown here is derived from an EMBL/GenBank/DDBJ whole genome shotgun (WGS) entry which is preliminary data.</text>
</comment>
<evidence type="ECO:0000256" key="5">
    <source>
        <dbReference type="SAM" id="MobiDB-lite"/>
    </source>
</evidence>
<organism evidence="7 8">
    <name type="scientific">Marasmius tenuissimus</name>
    <dbReference type="NCBI Taxonomy" id="585030"/>
    <lineage>
        <taxon>Eukaryota</taxon>
        <taxon>Fungi</taxon>
        <taxon>Dikarya</taxon>
        <taxon>Basidiomycota</taxon>
        <taxon>Agaricomycotina</taxon>
        <taxon>Agaricomycetes</taxon>
        <taxon>Agaricomycetidae</taxon>
        <taxon>Agaricales</taxon>
        <taxon>Marasmiineae</taxon>
        <taxon>Marasmiaceae</taxon>
        <taxon>Marasmius</taxon>
    </lineage>
</organism>
<evidence type="ECO:0000256" key="1">
    <source>
        <dbReference type="ARBA" id="ARBA00022723"/>
    </source>
</evidence>
<feature type="coiled-coil region" evidence="4">
    <location>
        <begin position="68"/>
        <end position="151"/>
    </location>
</feature>